<sequence length="118" mass="13082">MNIGEFCVVIIHHAAVVAIIFVIIHVLLGVVPLWQTGRILAAVRLNILIVGYGISTADRGILFSGAGQLMRQMIAMVSKSRLSSKYGSEGQCGQDKRYFHHMCDMLIEYIILILRLAI</sequence>
<accession>A0A8I2B736</accession>
<name>A0A8I2B736_PLESH</name>
<evidence type="ECO:0000313" key="2">
    <source>
        <dbReference type="EMBL" id="MBO1109782.1"/>
    </source>
</evidence>
<feature type="transmembrane region" description="Helical" evidence="1">
    <location>
        <begin position="12"/>
        <end position="34"/>
    </location>
</feature>
<evidence type="ECO:0000313" key="3">
    <source>
        <dbReference type="Proteomes" id="UP000664658"/>
    </source>
</evidence>
<reference evidence="2" key="1">
    <citation type="submission" date="2021-03" db="EMBL/GenBank/DDBJ databases">
        <title>Plesiomonas shigelloides zfcc0051, isolated from zebrafish feces.</title>
        <authorList>
            <person name="Vanderhoek Z."/>
            <person name="Gaulke C."/>
        </authorList>
    </citation>
    <scope>NUCLEOTIDE SEQUENCE</scope>
    <source>
        <strain evidence="2">Zfcc0051</strain>
    </source>
</reference>
<keyword evidence="1" id="KW-0472">Membrane</keyword>
<evidence type="ECO:0000256" key="1">
    <source>
        <dbReference type="SAM" id="Phobius"/>
    </source>
</evidence>
<dbReference type="Proteomes" id="UP000664658">
    <property type="component" value="Unassembled WGS sequence"/>
</dbReference>
<gene>
    <name evidence="2" type="ORF">J2R62_16520</name>
</gene>
<keyword evidence="1" id="KW-0812">Transmembrane</keyword>
<organism evidence="2 3">
    <name type="scientific">Plesiomonas shigelloides</name>
    <name type="common">Aeromonas shigelloides</name>
    <dbReference type="NCBI Taxonomy" id="703"/>
    <lineage>
        <taxon>Bacteria</taxon>
        <taxon>Pseudomonadati</taxon>
        <taxon>Pseudomonadota</taxon>
        <taxon>Gammaproteobacteria</taxon>
        <taxon>Enterobacterales</taxon>
        <taxon>Enterobacteriaceae</taxon>
        <taxon>Plesiomonas</taxon>
    </lineage>
</organism>
<dbReference type="RefSeq" id="WP_207542736.1">
    <property type="nucleotide sequence ID" value="NZ_JAFNAA010000031.1"/>
</dbReference>
<proteinExistence type="predicted"/>
<protein>
    <submittedName>
        <fullName evidence="2">Uncharacterized protein</fullName>
    </submittedName>
</protein>
<comment type="caution">
    <text evidence="2">The sequence shown here is derived from an EMBL/GenBank/DDBJ whole genome shotgun (WGS) entry which is preliminary data.</text>
</comment>
<dbReference type="AlphaFoldDB" id="A0A8I2B736"/>
<keyword evidence="1" id="KW-1133">Transmembrane helix</keyword>
<dbReference type="EMBL" id="JAFNAA010000031">
    <property type="protein sequence ID" value="MBO1109782.1"/>
    <property type="molecule type" value="Genomic_DNA"/>
</dbReference>